<evidence type="ECO:0000313" key="3">
    <source>
        <dbReference type="Proteomes" id="UP000825729"/>
    </source>
</evidence>
<gene>
    <name evidence="2" type="ORF">H6P81_009561</name>
</gene>
<evidence type="ECO:0000313" key="2">
    <source>
        <dbReference type="EMBL" id="KAG9449596.1"/>
    </source>
</evidence>
<feature type="compositionally biased region" description="Basic and acidic residues" evidence="1">
    <location>
        <begin position="87"/>
        <end position="103"/>
    </location>
</feature>
<proteinExistence type="predicted"/>
<feature type="region of interest" description="Disordered" evidence="1">
    <location>
        <begin position="1"/>
        <end position="37"/>
    </location>
</feature>
<evidence type="ECO:0000256" key="1">
    <source>
        <dbReference type="SAM" id="MobiDB-lite"/>
    </source>
</evidence>
<organism evidence="2 3">
    <name type="scientific">Aristolochia fimbriata</name>
    <name type="common">White veined hardy Dutchman's pipe vine</name>
    <dbReference type="NCBI Taxonomy" id="158543"/>
    <lineage>
        <taxon>Eukaryota</taxon>
        <taxon>Viridiplantae</taxon>
        <taxon>Streptophyta</taxon>
        <taxon>Embryophyta</taxon>
        <taxon>Tracheophyta</taxon>
        <taxon>Spermatophyta</taxon>
        <taxon>Magnoliopsida</taxon>
        <taxon>Magnoliidae</taxon>
        <taxon>Piperales</taxon>
        <taxon>Aristolochiaceae</taxon>
        <taxon>Aristolochia</taxon>
    </lineage>
</organism>
<name>A0AAV7EPG1_ARIFI</name>
<comment type="caution">
    <text evidence="2">The sequence shown here is derived from an EMBL/GenBank/DDBJ whole genome shotgun (WGS) entry which is preliminary data.</text>
</comment>
<feature type="region of interest" description="Disordered" evidence="1">
    <location>
        <begin position="51"/>
        <end position="103"/>
    </location>
</feature>
<accession>A0AAV7EPG1</accession>
<feature type="compositionally biased region" description="Polar residues" evidence="1">
    <location>
        <begin position="51"/>
        <end position="60"/>
    </location>
</feature>
<dbReference type="AlphaFoldDB" id="A0AAV7EPG1"/>
<dbReference type="EMBL" id="JAINDJ010000004">
    <property type="protein sequence ID" value="KAG9449596.1"/>
    <property type="molecule type" value="Genomic_DNA"/>
</dbReference>
<reference evidence="2 3" key="1">
    <citation type="submission" date="2021-07" db="EMBL/GenBank/DDBJ databases">
        <title>The Aristolochia fimbriata genome: insights into angiosperm evolution, floral development and chemical biosynthesis.</title>
        <authorList>
            <person name="Jiao Y."/>
        </authorList>
    </citation>
    <scope>NUCLEOTIDE SEQUENCE [LARGE SCALE GENOMIC DNA]</scope>
    <source>
        <strain evidence="2">IBCAS-2021</strain>
        <tissue evidence="2">Leaf</tissue>
    </source>
</reference>
<protein>
    <submittedName>
        <fullName evidence="2">Uncharacterized protein</fullName>
    </submittedName>
</protein>
<dbReference type="Proteomes" id="UP000825729">
    <property type="component" value="Unassembled WGS sequence"/>
</dbReference>
<keyword evidence="3" id="KW-1185">Reference proteome</keyword>
<sequence length="103" mass="11045">MWVEHQQTESQTQGGPSDLRRPSKRTKGQMIDSAYSSGGAGFTIAHVLQNLNKNPSSSTEKQQHRKAAAAAAASAFPKEGNAGRQGSKKENTTGDGKEKQFQT</sequence>